<evidence type="ECO:0000313" key="3">
    <source>
        <dbReference type="Proteomes" id="UP001164743"/>
    </source>
</evidence>
<accession>A0ABY7CMW9</accession>
<feature type="compositionally biased region" description="Acidic residues" evidence="1">
    <location>
        <begin position="74"/>
        <end position="86"/>
    </location>
</feature>
<evidence type="ECO:0000256" key="1">
    <source>
        <dbReference type="SAM" id="MobiDB-lite"/>
    </source>
</evidence>
<sequence length="224" mass="24672">MEEISKNQKSYRGVNTGTSESIALPLAAEPIEDYSEFFPEDNGRDKESLEADQEFTDLDQQTLDDISFLINESPPDDEDFEDDLEDICSGASGKQDTDSHSKFGSQSGRGQVSPQADNSSSNNKNQNGRRKPGRGDFLEESSLDYYAQTHPAVVGPRHPDSPPVRHPRALTLIIREGLTKTQGLGTPARPREDAQGVLRNRTRDGLTAKNAILVSFFLAFIDEG</sequence>
<feature type="region of interest" description="Disordered" evidence="1">
    <location>
        <begin position="32"/>
        <end position="51"/>
    </location>
</feature>
<reference evidence="2" key="1">
    <citation type="submission" date="2022-10" db="EMBL/GenBank/DDBJ databases">
        <title>Puccinia triticina Genome sequencing and assembly.</title>
        <authorList>
            <person name="Li C."/>
        </authorList>
    </citation>
    <scope>NUCLEOTIDE SEQUENCE</scope>
    <source>
        <strain evidence="2">Pt15</strain>
    </source>
</reference>
<feature type="region of interest" description="Disordered" evidence="1">
    <location>
        <begin position="1"/>
        <end position="23"/>
    </location>
</feature>
<organism evidence="2 3">
    <name type="scientific">Puccinia triticina</name>
    <dbReference type="NCBI Taxonomy" id="208348"/>
    <lineage>
        <taxon>Eukaryota</taxon>
        <taxon>Fungi</taxon>
        <taxon>Dikarya</taxon>
        <taxon>Basidiomycota</taxon>
        <taxon>Pucciniomycotina</taxon>
        <taxon>Pucciniomycetes</taxon>
        <taxon>Pucciniales</taxon>
        <taxon>Pucciniaceae</taxon>
        <taxon>Puccinia</taxon>
    </lineage>
</organism>
<feature type="compositionally biased region" description="Polar residues" evidence="1">
    <location>
        <begin position="7"/>
        <end position="21"/>
    </location>
</feature>
<keyword evidence="3" id="KW-1185">Reference proteome</keyword>
<feature type="region of interest" description="Disordered" evidence="1">
    <location>
        <begin position="59"/>
        <end position="137"/>
    </location>
</feature>
<dbReference type="EMBL" id="CP110426">
    <property type="protein sequence ID" value="WAQ86019.1"/>
    <property type="molecule type" value="Genomic_DNA"/>
</dbReference>
<dbReference type="RefSeq" id="XP_053021574.1">
    <property type="nucleotide sequence ID" value="XM_053170376.1"/>
</dbReference>
<dbReference type="GeneID" id="77811271"/>
<evidence type="ECO:0000313" key="2">
    <source>
        <dbReference type="EMBL" id="WAQ86019.1"/>
    </source>
</evidence>
<dbReference type="Proteomes" id="UP001164743">
    <property type="component" value="Chromosome 6A"/>
</dbReference>
<proteinExistence type="predicted"/>
<feature type="compositionally biased region" description="Polar residues" evidence="1">
    <location>
        <begin position="102"/>
        <end position="126"/>
    </location>
</feature>
<gene>
    <name evidence="2" type="ORF">PtA15_6A649</name>
</gene>
<protein>
    <submittedName>
        <fullName evidence="2">Uncharacterized protein</fullName>
    </submittedName>
</protein>
<name>A0ABY7CMW9_9BASI</name>